<dbReference type="PANTHER" id="PTHR43772:SF2">
    <property type="entry name" value="PUTATIVE (AFU_ORTHOLOGUE AFUA_2G04480)-RELATED"/>
    <property type="match status" value="1"/>
</dbReference>
<feature type="signal peptide" evidence="8">
    <location>
        <begin position="1"/>
        <end position="46"/>
    </location>
</feature>
<keyword evidence="2" id="KW-0858">Xylan degradation</keyword>
<dbReference type="Proteomes" id="UP000215616">
    <property type="component" value="Unassembled WGS sequence"/>
</dbReference>
<evidence type="ECO:0000256" key="1">
    <source>
        <dbReference type="ARBA" id="ARBA00009865"/>
    </source>
</evidence>
<reference evidence="9 10" key="1">
    <citation type="submission" date="2017-03" db="EMBL/GenBank/DDBJ databases">
        <title>Lifting the veil on microbial sulfur biogeochemistry in mining wastewaters.</title>
        <authorList>
            <person name="Kantor R.S."/>
            <person name="Colenbrander Nelson T."/>
            <person name="Marshall S."/>
            <person name="Bennett D."/>
            <person name="Apte S."/>
            <person name="Camacho D."/>
            <person name="Thomas B.C."/>
            <person name="Warren L.A."/>
            <person name="Banfield J.F."/>
        </authorList>
    </citation>
    <scope>NUCLEOTIDE SEQUENCE [LARGE SCALE GENOMIC DNA]</scope>
    <source>
        <strain evidence="9">32-67-7</strain>
    </source>
</reference>
<dbReference type="InterPro" id="IPR052176">
    <property type="entry name" value="Glycosyl_Hydrlase_43_Enz"/>
</dbReference>
<accession>A0A258CWD8</accession>
<dbReference type="SUPFAM" id="SSF75005">
    <property type="entry name" value="Arabinanase/levansucrase/invertase"/>
    <property type="match status" value="1"/>
</dbReference>
<comment type="similarity">
    <text evidence="1 7">Belongs to the glycosyl hydrolase 43 family.</text>
</comment>
<proteinExistence type="inferred from homology"/>
<dbReference type="InterPro" id="IPR023296">
    <property type="entry name" value="Glyco_hydro_beta-prop_sf"/>
</dbReference>
<keyword evidence="2" id="KW-0624">Polysaccharide degradation</keyword>
<evidence type="ECO:0000256" key="2">
    <source>
        <dbReference type="ARBA" id="ARBA00022651"/>
    </source>
</evidence>
<sequence>MASFLGVDGLICPSKCHPSFGRRIVKLKLAAAALALIASLSGPSLAAEEGGWLPLSANPIFREKFTADPAPLVVGDRLYLYVGRDEAQRDEMFNMREWLVYSTTDMKTWTSHPPIMKVADFKWAQKDAWASQAIQKNGKFYFYAAVEHDQTRPGKAIAVAVSDSPTGPFVDARGSALITNDMTPKGTRSWEDIDPTVWTDDDGTTWIAWGNRQCYIAKLKPNMIEIDGPITEITPPHFEEGPWLHKRDGLYYLTYASLDRSTQRDEHVSYATAPAITGPWTYRGLLTGSGKYSFTIHPGIVQFKGAWYIFLHNATLTIGDLNGAIGRRAVTVEKLSYNPDGTMKPVVQTDRADSFVATVVPAK</sequence>
<protein>
    <submittedName>
        <fullName evidence="9">Glycoside hydrolase</fullName>
    </submittedName>
</protein>
<evidence type="ECO:0000256" key="7">
    <source>
        <dbReference type="RuleBase" id="RU361187"/>
    </source>
</evidence>
<evidence type="ECO:0000256" key="6">
    <source>
        <dbReference type="PIRSR" id="PIRSR606710-2"/>
    </source>
</evidence>
<evidence type="ECO:0000313" key="9">
    <source>
        <dbReference type="EMBL" id="OYW99382.1"/>
    </source>
</evidence>
<dbReference type="EMBL" id="NCDQ01000403">
    <property type="protein sequence ID" value="OYW99382.1"/>
    <property type="molecule type" value="Genomic_DNA"/>
</dbReference>
<organism evidence="9 10">
    <name type="scientific">Caulobacter vibrioides</name>
    <name type="common">Caulobacter crescentus</name>
    <dbReference type="NCBI Taxonomy" id="155892"/>
    <lineage>
        <taxon>Bacteria</taxon>
        <taxon>Pseudomonadati</taxon>
        <taxon>Pseudomonadota</taxon>
        <taxon>Alphaproteobacteria</taxon>
        <taxon>Caulobacterales</taxon>
        <taxon>Caulobacteraceae</taxon>
        <taxon>Caulobacter</taxon>
    </lineage>
</organism>
<evidence type="ECO:0000256" key="8">
    <source>
        <dbReference type="SAM" id="SignalP"/>
    </source>
</evidence>
<keyword evidence="4" id="KW-0119">Carbohydrate metabolism</keyword>
<evidence type="ECO:0000256" key="5">
    <source>
        <dbReference type="ARBA" id="ARBA00023295"/>
    </source>
</evidence>
<name>A0A258CWD8_CAUVI</name>
<feature type="chain" id="PRO_5012401041" evidence="8">
    <location>
        <begin position="47"/>
        <end position="363"/>
    </location>
</feature>
<feature type="site" description="Important for catalytic activity, responsible for pKa modulation of the active site Glu and correct orientation of both the proton donor and substrate" evidence="6">
    <location>
        <position position="194"/>
    </location>
</feature>
<dbReference type="GO" id="GO:0004553">
    <property type="term" value="F:hydrolase activity, hydrolyzing O-glycosyl compounds"/>
    <property type="evidence" value="ECO:0007669"/>
    <property type="project" value="InterPro"/>
</dbReference>
<dbReference type="InterPro" id="IPR006710">
    <property type="entry name" value="Glyco_hydro_43"/>
</dbReference>
<dbReference type="Gene3D" id="2.115.10.20">
    <property type="entry name" value="Glycosyl hydrolase domain, family 43"/>
    <property type="match status" value="1"/>
</dbReference>
<dbReference type="Pfam" id="PF04616">
    <property type="entry name" value="Glyco_hydro_43"/>
    <property type="match status" value="1"/>
</dbReference>
<comment type="caution">
    <text evidence="9">The sequence shown here is derived from an EMBL/GenBank/DDBJ whole genome shotgun (WGS) entry which is preliminary data.</text>
</comment>
<dbReference type="PANTHER" id="PTHR43772">
    <property type="entry name" value="ENDO-1,4-BETA-XYLANASE"/>
    <property type="match status" value="1"/>
</dbReference>
<keyword evidence="5 7" id="KW-0326">Glycosidase</keyword>
<dbReference type="CDD" id="cd18618">
    <property type="entry name" value="GH43_Xsa43E-like"/>
    <property type="match status" value="1"/>
</dbReference>
<evidence type="ECO:0000256" key="3">
    <source>
        <dbReference type="ARBA" id="ARBA00022801"/>
    </source>
</evidence>
<evidence type="ECO:0000256" key="4">
    <source>
        <dbReference type="ARBA" id="ARBA00023277"/>
    </source>
</evidence>
<dbReference type="AlphaFoldDB" id="A0A258CWD8"/>
<evidence type="ECO:0000313" key="10">
    <source>
        <dbReference type="Proteomes" id="UP000215616"/>
    </source>
</evidence>
<dbReference type="GO" id="GO:0045493">
    <property type="term" value="P:xylan catabolic process"/>
    <property type="evidence" value="ECO:0007669"/>
    <property type="project" value="UniProtKB-KW"/>
</dbReference>
<keyword evidence="8" id="KW-0732">Signal</keyword>
<gene>
    <name evidence="9" type="ORF">B7Z12_18155</name>
</gene>
<keyword evidence="3 7" id="KW-0378">Hydrolase</keyword>